<organism evidence="2 3">
    <name type="scientific">Candidatus Lokiarchaeum ossiferum</name>
    <dbReference type="NCBI Taxonomy" id="2951803"/>
    <lineage>
        <taxon>Archaea</taxon>
        <taxon>Promethearchaeati</taxon>
        <taxon>Promethearchaeota</taxon>
        <taxon>Promethearchaeia</taxon>
        <taxon>Promethearchaeales</taxon>
        <taxon>Promethearchaeaceae</taxon>
        <taxon>Candidatus Lokiarchaeum</taxon>
    </lineage>
</organism>
<name>A0ABY6HTW2_9ARCH</name>
<keyword evidence="1" id="KW-0472">Membrane</keyword>
<evidence type="ECO:0000313" key="2">
    <source>
        <dbReference type="EMBL" id="UYP46965.1"/>
    </source>
</evidence>
<gene>
    <name evidence="2" type="ORF">NEF87_003250</name>
</gene>
<evidence type="ECO:0000313" key="3">
    <source>
        <dbReference type="Proteomes" id="UP001208689"/>
    </source>
</evidence>
<keyword evidence="1" id="KW-1133">Transmembrane helix</keyword>
<reference evidence="2" key="1">
    <citation type="submission" date="2022-09" db="EMBL/GenBank/DDBJ databases">
        <title>Actin cytoskeleton and complex cell architecture in an #Asgard archaeon.</title>
        <authorList>
            <person name="Ponce Toledo R.I."/>
            <person name="Schleper C."/>
            <person name="Rodrigues Oliveira T."/>
            <person name="Wollweber F."/>
            <person name="Xu J."/>
            <person name="Rittmann S."/>
            <person name="Klingl A."/>
            <person name="Pilhofer M."/>
        </authorList>
    </citation>
    <scope>NUCLEOTIDE SEQUENCE</scope>
    <source>
        <strain evidence="2">B-35</strain>
    </source>
</reference>
<keyword evidence="3" id="KW-1185">Reference proteome</keyword>
<evidence type="ECO:0008006" key="4">
    <source>
        <dbReference type="Google" id="ProtNLM"/>
    </source>
</evidence>
<dbReference type="Gene3D" id="3.80.10.10">
    <property type="entry name" value="Ribonuclease Inhibitor"/>
    <property type="match status" value="1"/>
</dbReference>
<evidence type="ECO:0000256" key="1">
    <source>
        <dbReference type="SAM" id="Phobius"/>
    </source>
</evidence>
<feature type="transmembrane region" description="Helical" evidence="1">
    <location>
        <begin position="31"/>
        <end position="56"/>
    </location>
</feature>
<protein>
    <recommendedName>
        <fullName evidence="4">Leucine-rich repeat domain-containing protein</fullName>
    </recommendedName>
</protein>
<dbReference type="EMBL" id="CP104013">
    <property type="protein sequence ID" value="UYP46965.1"/>
    <property type="molecule type" value="Genomic_DNA"/>
</dbReference>
<feature type="transmembrane region" description="Helical" evidence="1">
    <location>
        <begin position="68"/>
        <end position="87"/>
    </location>
</feature>
<feature type="transmembrane region" description="Helical" evidence="1">
    <location>
        <begin position="99"/>
        <end position="119"/>
    </location>
</feature>
<dbReference type="SUPFAM" id="SSF52075">
    <property type="entry name" value="Outer arm dynein light chain 1"/>
    <property type="match status" value="1"/>
</dbReference>
<accession>A0ABY6HTW2</accession>
<dbReference type="Proteomes" id="UP001208689">
    <property type="component" value="Chromosome"/>
</dbReference>
<proteinExistence type="predicted"/>
<dbReference type="InterPro" id="IPR032675">
    <property type="entry name" value="LRR_dom_sf"/>
</dbReference>
<sequence length="301" mass="35405">MVRLSLFETKKSRFAPSRIGETSNPLMKWDMIFNLLFITAFVWVYDQPVLAIWIFIQIFIFSFFSFNYRGLSVSLLFLILSGIPFWLYISNPQRNGADIILFVGIILAVYGVFWIFIALKNNKAYLDSLKPQTCPICETEKHEFVQHLGRFMCTDCFYKEAFEVVEHDGIEIFKWDYNFLKFLENQIEKPIPLYKSTDRDEIDWEKLPEEEFFGYIIDEKNIKALSLPKAGIKAIPNEIGLLTHIKFLNLQGNQLVDLPLSIERIASLRYLNVQGNIMEIISQDLEYVFRFLKKRKCIILE</sequence>
<keyword evidence="1" id="KW-0812">Transmembrane</keyword>